<accession>G3HFT3</accession>
<proteinExistence type="predicted"/>
<dbReference type="InParanoid" id="G3HFT3"/>
<gene>
    <name evidence="2" type="ORF">I79_009448</name>
</gene>
<evidence type="ECO:0000313" key="2">
    <source>
        <dbReference type="EMBL" id="EGW01402.1"/>
    </source>
</evidence>
<evidence type="ECO:0000256" key="1">
    <source>
        <dbReference type="SAM" id="SignalP"/>
    </source>
</evidence>
<name>G3HFT3_CRIGR</name>
<organism evidence="2 3">
    <name type="scientific">Cricetulus griseus</name>
    <name type="common">Chinese hamster</name>
    <name type="synonym">Cricetulus barabensis griseus</name>
    <dbReference type="NCBI Taxonomy" id="10029"/>
    <lineage>
        <taxon>Eukaryota</taxon>
        <taxon>Metazoa</taxon>
        <taxon>Chordata</taxon>
        <taxon>Craniata</taxon>
        <taxon>Vertebrata</taxon>
        <taxon>Euteleostomi</taxon>
        <taxon>Mammalia</taxon>
        <taxon>Eutheria</taxon>
        <taxon>Euarchontoglires</taxon>
        <taxon>Glires</taxon>
        <taxon>Rodentia</taxon>
        <taxon>Myomorpha</taxon>
        <taxon>Muroidea</taxon>
        <taxon>Cricetidae</taxon>
        <taxon>Cricetinae</taxon>
        <taxon>Cricetulus</taxon>
    </lineage>
</organism>
<sequence>MGPHLAWGSGGCLGALLVRAVPTELLGLASERSSSIPKKVLTSMPEGPLGAFPPPPQAVVSSWKLP</sequence>
<feature type="chain" id="PRO_5003444094" evidence="1">
    <location>
        <begin position="21"/>
        <end position="66"/>
    </location>
</feature>
<feature type="signal peptide" evidence="1">
    <location>
        <begin position="1"/>
        <end position="20"/>
    </location>
</feature>
<keyword evidence="1" id="KW-0732">Signal</keyword>
<evidence type="ECO:0000313" key="3">
    <source>
        <dbReference type="Proteomes" id="UP000001075"/>
    </source>
</evidence>
<dbReference type="EMBL" id="JH000335">
    <property type="protein sequence ID" value="EGW01402.1"/>
    <property type="molecule type" value="Genomic_DNA"/>
</dbReference>
<protein>
    <submittedName>
        <fullName evidence="2">Uncharacterized protein</fullName>
    </submittedName>
</protein>
<dbReference type="Proteomes" id="UP000001075">
    <property type="component" value="Unassembled WGS sequence"/>
</dbReference>
<reference evidence="3" key="1">
    <citation type="journal article" date="2011" name="Nat. Biotechnol.">
        <title>The genomic sequence of the Chinese hamster ovary (CHO)-K1 cell line.</title>
        <authorList>
            <person name="Xu X."/>
            <person name="Nagarajan H."/>
            <person name="Lewis N.E."/>
            <person name="Pan S."/>
            <person name="Cai Z."/>
            <person name="Liu X."/>
            <person name="Chen W."/>
            <person name="Xie M."/>
            <person name="Wang W."/>
            <person name="Hammond S."/>
            <person name="Andersen M.R."/>
            <person name="Neff N."/>
            <person name="Passarelli B."/>
            <person name="Koh W."/>
            <person name="Fan H.C."/>
            <person name="Wang J."/>
            <person name="Gui Y."/>
            <person name="Lee K.H."/>
            <person name="Betenbaugh M.J."/>
            <person name="Quake S.R."/>
            <person name="Famili I."/>
            <person name="Palsson B.O."/>
            <person name="Wang J."/>
        </authorList>
    </citation>
    <scope>NUCLEOTIDE SEQUENCE [LARGE SCALE GENOMIC DNA]</scope>
    <source>
        <strain evidence="3">CHO K1 cell line</strain>
    </source>
</reference>
<dbReference type="AlphaFoldDB" id="G3HFT3"/>